<dbReference type="RefSeq" id="WP_161346662.1">
    <property type="nucleotide sequence ID" value="NZ_BMGW01000007.1"/>
</dbReference>
<reference evidence="2 3" key="1">
    <citation type="submission" date="2020-01" db="EMBL/GenBank/DDBJ databases">
        <title>Frigidibacter albus SP32T (=CGMCC 1.13995T).</title>
        <authorList>
            <person name="Liao X."/>
        </authorList>
    </citation>
    <scope>NUCLEOTIDE SEQUENCE [LARGE SCALE GENOMIC DNA]</scope>
    <source>
        <strain evidence="2 3">SP32</strain>
    </source>
</reference>
<dbReference type="AlphaFoldDB" id="A0A6L8VHG6"/>
<proteinExistence type="predicted"/>
<gene>
    <name evidence="2" type="ORF">GS660_11640</name>
</gene>
<keyword evidence="3" id="KW-1185">Reference proteome</keyword>
<evidence type="ECO:0000313" key="3">
    <source>
        <dbReference type="Proteomes" id="UP000477083"/>
    </source>
</evidence>
<dbReference type="InterPro" id="IPR045519">
    <property type="entry name" value="DUF6476"/>
</dbReference>
<evidence type="ECO:0000313" key="2">
    <source>
        <dbReference type="EMBL" id="MZQ89745.1"/>
    </source>
</evidence>
<accession>A0A6L8VHG6</accession>
<keyword evidence="1" id="KW-1133">Transmembrane helix</keyword>
<dbReference type="OrthoDB" id="7872651at2"/>
<keyword evidence="1" id="KW-0472">Membrane</keyword>
<dbReference type="EMBL" id="WWNR01000007">
    <property type="protein sequence ID" value="MZQ89745.1"/>
    <property type="molecule type" value="Genomic_DNA"/>
</dbReference>
<protein>
    <submittedName>
        <fullName evidence="2">Uncharacterized protein</fullName>
    </submittedName>
</protein>
<feature type="transmembrane region" description="Helical" evidence="1">
    <location>
        <begin position="25"/>
        <end position="47"/>
    </location>
</feature>
<sequence length="107" mass="11025">MPDKDDTPNGGEAAPALPELRFLKALVTALAGVMIVGLLAILAILVIRFSQDPAGPVLPAGITLPAGSTARAVTFGPGWYAVVTETDEILIFDAPSGTLRQTVQIGD</sequence>
<dbReference type="Proteomes" id="UP000477083">
    <property type="component" value="Unassembled WGS sequence"/>
</dbReference>
<comment type="caution">
    <text evidence="2">The sequence shown here is derived from an EMBL/GenBank/DDBJ whole genome shotgun (WGS) entry which is preliminary data.</text>
</comment>
<organism evidence="2 3">
    <name type="scientific">Frigidibacter albus</name>
    <dbReference type="NCBI Taxonomy" id="1465486"/>
    <lineage>
        <taxon>Bacteria</taxon>
        <taxon>Pseudomonadati</taxon>
        <taxon>Pseudomonadota</taxon>
        <taxon>Alphaproteobacteria</taxon>
        <taxon>Rhodobacterales</taxon>
        <taxon>Paracoccaceae</taxon>
        <taxon>Frigidibacter</taxon>
    </lineage>
</organism>
<keyword evidence="1" id="KW-0812">Transmembrane</keyword>
<dbReference type="Pfam" id="PF20082">
    <property type="entry name" value="DUF6476"/>
    <property type="match status" value="1"/>
</dbReference>
<name>A0A6L8VHG6_9RHOB</name>
<evidence type="ECO:0000256" key="1">
    <source>
        <dbReference type="SAM" id="Phobius"/>
    </source>
</evidence>